<name>A0A8S1SGK5_9CILI</name>
<dbReference type="OrthoDB" id="10249433at2759"/>
<accession>A0A8S1SGK5</accession>
<dbReference type="Proteomes" id="UP000689195">
    <property type="component" value="Unassembled WGS sequence"/>
</dbReference>
<organism evidence="1 2">
    <name type="scientific">Paramecium pentaurelia</name>
    <dbReference type="NCBI Taxonomy" id="43138"/>
    <lineage>
        <taxon>Eukaryota</taxon>
        <taxon>Sar</taxon>
        <taxon>Alveolata</taxon>
        <taxon>Ciliophora</taxon>
        <taxon>Intramacronucleata</taxon>
        <taxon>Oligohymenophorea</taxon>
        <taxon>Peniculida</taxon>
        <taxon>Parameciidae</taxon>
        <taxon>Paramecium</taxon>
    </lineage>
</organism>
<dbReference type="AlphaFoldDB" id="A0A8S1SGK5"/>
<reference evidence="1" key="1">
    <citation type="submission" date="2021-01" db="EMBL/GenBank/DDBJ databases">
        <authorList>
            <consortium name="Genoscope - CEA"/>
            <person name="William W."/>
        </authorList>
    </citation>
    <scope>NUCLEOTIDE SEQUENCE</scope>
</reference>
<keyword evidence="2" id="KW-1185">Reference proteome</keyword>
<evidence type="ECO:0008006" key="3">
    <source>
        <dbReference type="Google" id="ProtNLM"/>
    </source>
</evidence>
<protein>
    <recommendedName>
        <fullName evidence="3">Serine aminopeptidase S33 domain-containing protein</fullName>
    </recommendedName>
</protein>
<comment type="caution">
    <text evidence="1">The sequence shown here is derived from an EMBL/GenBank/DDBJ whole genome shotgun (WGS) entry which is preliminary data.</text>
</comment>
<proteinExistence type="predicted"/>
<gene>
    <name evidence="1" type="ORF">PPENT_87.1.T0060120</name>
</gene>
<sequence>MNRFCFQQNINAPKPQYTSESFGTNLIFIKSKDRQVPCFMMKGNSKIWIIYFHGNSQDLLGASQFMQQLKNATEKDFNILAIEYPEYGLYKNAEITEENIQQDAIAAFEYIEKTQENAEIYIMGRSMGTGPACYLASLNKGKGLILISAFASFSKIAYQHAGILGAIVKNRFQNAIYAKDITIPTLLVHGKADDIISYTQTIEIYENLRSILKLIVLPPDMTHTKYDMIKDISEPLEDFFNLVINN</sequence>
<dbReference type="PANTHER" id="PTHR12277:SF197">
    <property type="entry name" value="CHROMOSOME UNDETERMINED SCAFFOLD_38, WHOLE GENOME SHOTGUN SEQUENCE"/>
    <property type="match status" value="1"/>
</dbReference>
<dbReference type="Pfam" id="PF10340">
    <property type="entry name" value="Say1_Mug180"/>
    <property type="match status" value="1"/>
</dbReference>
<dbReference type="PANTHER" id="PTHR12277">
    <property type="entry name" value="ALPHA/BETA HYDROLASE DOMAIN-CONTAINING PROTEIN"/>
    <property type="match status" value="1"/>
</dbReference>
<dbReference type="EMBL" id="CAJJDO010000006">
    <property type="protein sequence ID" value="CAD8137494.1"/>
    <property type="molecule type" value="Genomic_DNA"/>
</dbReference>
<evidence type="ECO:0000313" key="1">
    <source>
        <dbReference type="EMBL" id="CAD8137494.1"/>
    </source>
</evidence>
<evidence type="ECO:0000313" key="2">
    <source>
        <dbReference type="Proteomes" id="UP000689195"/>
    </source>
</evidence>
<dbReference type="InterPro" id="IPR019436">
    <property type="entry name" value="Say1-like"/>
</dbReference>